<dbReference type="AlphaFoldDB" id="A0AAV9NFX0"/>
<feature type="compositionally biased region" description="Low complexity" evidence="7">
    <location>
        <begin position="29"/>
        <end position="59"/>
    </location>
</feature>
<evidence type="ECO:0000256" key="1">
    <source>
        <dbReference type="ARBA" id="ARBA00004123"/>
    </source>
</evidence>
<dbReference type="CDD" id="cd00067">
    <property type="entry name" value="GAL4"/>
    <property type="match status" value="1"/>
</dbReference>
<gene>
    <name evidence="9" type="ORF">LTR84_012929</name>
</gene>
<evidence type="ECO:0000313" key="9">
    <source>
        <dbReference type="EMBL" id="KAK5055180.1"/>
    </source>
</evidence>
<dbReference type="SMART" id="SM00066">
    <property type="entry name" value="GAL4"/>
    <property type="match status" value="1"/>
</dbReference>
<keyword evidence="10" id="KW-1185">Reference proteome</keyword>
<evidence type="ECO:0000256" key="3">
    <source>
        <dbReference type="ARBA" id="ARBA00023015"/>
    </source>
</evidence>
<dbReference type="RefSeq" id="XP_064707611.1">
    <property type="nucleotide sequence ID" value="XM_064856435.1"/>
</dbReference>
<evidence type="ECO:0000256" key="6">
    <source>
        <dbReference type="ARBA" id="ARBA00023242"/>
    </source>
</evidence>
<keyword evidence="2" id="KW-0479">Metal-binding</keyword>
<dbReference type="GO" id="GO:0008270">
    <property type="term" value="F:zinc ion binding"/>
    <property type="evidence" value="ECO:0007669"/>
    <property type="project" value="InterPro"/>
</dbReference>
<protein>
    <recommendedName>
        <fullName evidence="8">Zn(2)-C6 fungal-type domain-containing protein</fullName>
    </recommendedName>
</protein>
<feature type="compositionally biased region" description="Polar residues" evidence="7">
    <location>
        <begin position="9"/>
        <end position="28"/>
    </location>
</feature>
<keyword evidence="3" id="KW-0805">Transcription regulation</keyword>
<accession>A0AAV9NFX0</accession>
<feature type="region of interest" description="Disordered" evidence="7">
    <location>
        <begin position="150"/>
        <end position="182"/>
    </location>
</feature>
<evidence type="ECO:0000313" key="10">
    <source>
        <dbReference type="Proteomes" id="UP001358417"/>
    </source>
</evidence>
<dbReference type="InterPro" id="IPR001138">
    <property type="entry name" value="Zn2Cys6_DnaBD"/>
</dbReference>
<dbReference type="PROSITE" id="PS50048">
    <property type="entry name" value="ZN2_CY6_FUNGAL_2"/>
    <property type="match status" value="1"/>
</dbReference>
<dbReference type="EMBL" id="JAVRRD010000009">
    <property type="protein sequence ID" value="KAK5055180.1"/>
    <property type="molecule type" value="Genomic_DNA"/>
</dbReference>
<feature type="compositionally biased region" description="Basic and acidic residues" evidence="7">
    <location>
        <begin position="165"/>
        <end position="177"/>
    </location>
</feature>
<dbReference type="InterPro" id="IPR036864">
    <property type="entry name" value="Zn2-C6_fun-type_DNA-bd_sf"/>
</dbReference>
<proteinExistence type="predicted"/>
<reference evidence="9 10" key="1">
    <citation type="submission" date="2023-08" db="EMBL/GenBank/DDBJ databases">
        <title>Black Yeasts Isolated from many extreme environments.</title>
        <authorList>
            <person name="Coleine C."/>
            <person name="Stajich J.E."/>
            <person name="Selbmann L."/>
        </authorList>
    </citation>
    <scope>NUCLEOTIDE SEQUENCE [LARGE SCALE GENOMIC DNA]</scope>
    <source>
        <strain evidence="9 10">CCFEE 5792</strain>
    </source>
</reference>
<dbReference type="GO" id="GO:0006351">
    <property type="term" value="P:DNA-templated transcription"/>
    <property type="evidence" value="ECO:0007669"/>
    <property type="project" value="InterPro"/>
</dbReference>
<keyword evidence="6" id="KW-0539">Nucleus</keyword>
<feature type="region of interest" description="Disordered" evidence="7">
    <location>
        <begin position="1"/>
        <end position="62"/>
    </location>
</feature>
<name>A0AAV9NFX0_9EURO</name>
<feature type="domain" description="Zn(2)-C6 fungal-type" evidence="8">
    <location>
        <begin position="65"/>
        <end position="94"/>
    </location>
</feature>
<dbReference type="PANTHER" id="PTHR31001:SF50">
    <property type="entry name" value="ZN(II)2CYS6 TRANSCRIPTION FACTOR (EUROFUNG)"/>
    <property type="match status" value="1"/>
</dbReference>
<dbReference type="GO" id="GO:0003677">
    <property type="term" value="F:DNA binding"/>
    <property type="evidence" value="ECO:0007669"/>
    <property type="project" value="UniProtKB-KW"/>
</dbReference>
<evidence type="ECO:0000256" key="5">
    <source>
        <dbReference type="ARBA" id="ARBA00023163"/>
    </source>
</evidence>
<comment type="caution">
    <text evidence="9">The sequence shown here is derived from an EMBL/GenBank/DDBJ whole genome shotgun (WGS) entry which is preliminary data.</text>
</comment>
<organism evidence="9 10">
    <name type="scientific">Exophiala bonariae</name>
    <dbReference type="NCBI Taxonomy" id="1690606"/>
    <lineage>
        <taxon>Eukaryota</taxon>
        <taxon>Fungi</taxon>
        <taxon>Dikarya</taxon>
        <taxon>Ascomycota</taxon>
        <taxon>Pezizomycotina</taxon>
        <taxon>Eurotiomycetes</taxon>
        <taxon>Chaetothyriomycetidae</taxon>
        <taxon>Chaetothyriales</taxon>
        <taxon>Herpotrichiellaceae</taxon>
        <taxon>Exophiala</taxon>
    </lineage>
</organism>
<dbReference type="InterPro" id="IPR007219">
    <property type="entry name" value="XnlR_reg_dom"/>
</dbReference>
<dbReference type="Pfam" id="PF00172">
    <property type="entry name" value="Zn_clus"/>
    <property type="match status" value="1"/>
</dbReference>
<dbReference type="InterPro" id="IPR050613">
    <property type="entry name" value="Sec_Metabolite_Reg"/>
</dbReference>
<evidence type="ECO:0000256" key="4">
    <source>
        <dbReference type="ARBA" id="ARBA00023125"/>
    </source>
</evidence>
<dbReference type="Proteomes" id="UP001358417">
    <property type="component" value="Unassembled WGS sequence"/>
</dbReference>
<comment type="subcellular location">
    <subcellularLocation>
        <location evidence="1">Nucleus</location>
    </subcellularLocation>
</comment>
<dbReference type="PANTHER" id="PTHR31001">
    <property type="entry name" value="UNCHARACTERIZED TRANSCRIPTIONAL REGULATORY PROTEIN"/>
    <property type="match status" value="1"/>
</dbReference>
<dbReference type="SMART" id="SM00906">
    <property type="entry name" value="Fungal_trans"/>
    <property type="match status" value="1"/>
</dbReference>
<dbReference type="SUPFAM" id="SSF57701">
    <property type="entry name" value="Zn2/Cys6 DNA-binding domain"/>
    <property type="match status" value="1"/>
</dbReference>
<sequence length="817" mass="91454">MTPPLSTLARPSSSASPMQINEGRTQPLPSTSTATTNPTTTTTTTDPASTTTTSIPAAPHLNPRSCTTCRRRKVRCNKHDPCANCVKAGVECIFPGPGRAPRKSRKPPDAELLSRLRRLEGVVNNLGAGAGIDGDAGLAGLMSSKDVRARFGEQQSRAASGESPVSDRDESRRHSGSVEKQLGRLVISDDRSRIETVTDDLTYQITEMRDLLETSGSEDEEDLTLSPEPDPASHQAFIFGYSSTKVNLRSLHPTPSQTFILWEVFKENVDPVVRILHRPTARMILMNAASNLDRVSKPAEALLFSIYFGAVVSLTDDQCLQLLDEPKDLLLKKYRFATEQALARANFLNSNSLICLQAFCFFLVFVRHCDDSRVIWSLGGLVIHLAQALGIHRDGSNFDLNPFDTEMRRRLWWHISLLDSRSAEDHGTDPTFTEQFYDTKIPSNVNDEDIYPGMKEWPKERVGATEMTFCLIRFELGKFARENFFGQPSWPGRGPDLTLEEKEKLIDDCHRELEEKYLRHCDMSIPIYWVTATVARLILAKIWLTLHHPRSFIANSQRSALSPATRERLFITSVEVIEFSHLLISNENTAKWGWLFQTYMQWQSVAFALSELCVRPPGPDVDRAWLAVESVYDEKKEKPHRLQRGMLWKPLRQLMTKARAKRTEQLVKLARPKDALFTDLSSATPMERFMHDYPENAITTTLEAFGMDLDVQPYFDGSIDPTQRQTGTDSILPVNVTAGTNVDNVLPAAYTSADAGMRSVTGVSAMEQNASPATGTGDSGSLPNSDLLNYGWSSSLADTIGPQSFQKYFMNMQEEWF</sequence>
<evidence type="ECO:0000256" key="2">
    <source>
        <dbReference type="ARBA" id="ARBA00022723"/>
    </source>
</evidence>
<dbReference type="GO" id="GO:0005634">
    <property type="term" value="C:nucleus"/>
    <property type="evidence" value="ECO:0007669"/>
    <property type="project" value="UniProtKB-SubCell"/>
</dbReference>
<evidence type="ECO:0000256" key="7">
    <source>
        <dbReference type="SAM" id="MobiDB-lite"/>
    </source>
</evidence>
<dbReference type="GeneID" id="89981066"/>
<keyword evidence="4" id="KW-0238">DNA-binding</keyword>
<keyword evidence="5" id="KW-0804">Transcription</keyword>
<dbReference type="Pfam" id="PF04082">
    <property type="entry name" value="Fungal_trans"/>
    <property type="match status" value="1"/>
</dbReference>
<dbReference type="PROSITE" id="PS00463">
    <property type="entry name" value="ZN2_CY6_FUNGAL_1"/>
    <property type="match status" value="1"/>
</dbReference>
<dbReference type="GO" id="GO:0000981">
    <property type="term" value="F:DNA-binding transcription factor activity, RNA polymerase II-specific"/>
    <property type="evidence" value="ECO:0007669"/>
    <property type="project" value="InterPro"/>
</dbReference>
<dbReference type="Gene3D" id="4.10.240.10">
    <property type="entry name" value="Zn(2)-C6 fungal-type DNA-binding domain"/>
    <property type="match status" value="1"/>
</dbReference>
<dbReference type="CDD" id="cd12148">
    <property type="entry name" value="fungal_TF_MHR"/>
    <property type="match status" value="1"/>
</dbReference>
<evidence type="ECO:0000259" key="8">
    <source>
        <dbReference type="PROSITE" id="PS50048"/>
    </source>
</evidence>